<dbReference type="AlphaFoldDB" id="A0A1W2AUH8"/>
<reference evidence="1 2" key="1">
    <citation type="submission" date="2017-04" db="EMBL/GenBank/DDBJ databases">
        <authorList>
            <person name="Afonso C.L."/>
            <person name="Miller P.J."/>
            <person name="Scott M.A."/>
            <person name="Spackman E."/>
            <person name="Goraichik I."/>
            <person name="Dimitrov K.M."/>
            <person name="Suarez D.L."/>
            <person name="Swayne D.E."/>
        </authorList>
    </citation>
    <scope>NUCLEOTIDE SEQUENCE [LARGE SCALE GENOMIC DNA]</scope>
    <source>
        <strain evidence="1 2">DSM 5090</strain>
    </source>
</reference>
<dbReference type="RefSeq" id="WP_084575343.1">
    <property type="nucleotide sequence ID" value="NZ_CP155572.1"/>
</dbReference>
<keyword evidence="2" id="KW-1185">Reference proteome</keyword>
<evidence type="ECO:0000313" key="2">
    <source>
        <dbReference type="Proteomes" id="UP000192738"/>
    </source>
</evidence>
<name>A0A1W2AUH8_9FIRM</name>
<proteinExistence type="predicted"/>
<evidence type="ECO:0000313" key="1">
    <source>
        <dbReference type="EMBL" id="SMC64346.1"/>
    </source>
</evidence>
<organism evidence="1 2">
    <name type="scientific">Sporomusa malonica</name>
    <dbReference type="NCBI Taxonomy" id="112901"/>
    <lineage>
        <taxon>Bacteria</taxon>
        <taxon>Bacillati</taxon>
        <taxon>Bacillota</taxon>
        <taxon>Negativicutes</taxon>
        <taxon>Selenomonadales</taxon>
        <taxon>Sporomusaceae</taxon>
        <taxon>Sporomusa</taxon>
    </lineage>
</organism>
<accession>A0A1W2AUH8</accession>
<dbReference type="EMBL" id="FWXI01000006">
    <property type="protein sequence ID" value="SMC64346.1"/>
    <property type="molecule type" value="Genomic_DNA"/>
</dbReference>
<gene>
    <name evidence="1" type="ORF">SAMN04488500_106133</name>
</gene>
<dbReference type="STRING" id="112901.SAMN04488500_106133"/>
<dbReference type="Proteomes" id="UP000192738">
    <property type="component" value="Unassembled WGS sequence"/>
</dbReference>
<sequence>MKIFKKIVLEKLSNLEYGQTEILSEIKSLKQADQALLDLVEKTYRKTEQIESKLDHHANMLDVLATRTTHQEAEIKGLKIAK</sequence>
<dbReference type="OrthoDB" id="1683308at2"/>
<protein>
    <submittedName>
        <fullName evidence="1">Uncharacterized protein</fullName>
    </submittedName>
</protein>